<protein>
    <submittedName>
        <fullName evidence="3">Uncharacterized protein LOC109726542</fullName>
    </submittedName>
</protein>
<dbReference type="PANTHER" id="PTHR33286:SF32">
    <property type="entry name" value="BIFUNCTIONAL INHIBITOR_PLANT LIPID TRANSFER PROTEIN_SEED STORAGE HELICAL DOMAIN-CONTAINING PROTEIN"/>
    <property type="match status" value="1"/>
</dbReference>
<dbReference type="AlphaFoldDB" id="A0A6P5GSV2"/>
<dbReference type="GeneID" id="109726542"/>
<proteinExistence type="predicted"/>
<organism evidence="2 3">
    <name type="scientific">Ananas comosus</name>
    <name type="common">Pineapple</name>
    <name type="synonym">Ananas ananas</name>
    <dbReference type="NCBI Taxonomy" id="4615"/>
    <lineage>
        <taxon>Eukaryota</taxon>
        <taxon>Viridiplantae</taxon>
        <taxon>Streptophyta</taxon>
        <taxon>Embryophyta</taxon>
        <taxon>Tracheophyta</taxon>
        <taxon>Spermatophyta</taxon>
        <taxon>Magnoliopsida</taxon>
        <taxon>Liliopsida</taxon>
        <taxon>Poales</taxon>
        <taxon>Bromeliaceae</taxon>
        <taxon>Bromelioideae</taxon>
        <taxon>Ananas</taxon>
    </lineage>
</organism>
<dbReference type="InterPro" id="IPR036312">
    <property type="entry name" value="Bifun_inhib/LTP/seed_sf"/>
</dbReference>
<dbReference type="Gene3D" id="1.10.110.10">
    <property type="entry name" value="Plant lipid-transfer and hydrophobic proteins"/>
    <property type="match status" value="1"/>
</dbReference>
<keyword evidence="2" id="KW-1185">Reference proteome</keyword>
<dbReference type="PANTHER" id="PTHR33286">
    <property type="entry name" value="BIFUNCTIONAL INHIBITOR/LIPID-TRANSFER PROTEIN/SEED STORAGE 2S ALBUMIN SUPERFAMILY PROTEIN"/>
    <property type="match status" value="1"/>
</dbReference>
<dbReference type="Proteomes" id="UP000515123">
    <property type="component" value="Linkage group 21"/>
</dbReference>
<dbReference type="SUPFAM" id="SSF47699">
    <property type="entry name" value="Bifunctional inhibitor/lipid-transfer protein/seed storage 2S albumin"/>
    <property type="match status" value="1"/>
</dbReference>
<reference evidence="3" key="2">
    <citation type="submission" date="2025-08" db="UniProtKB">
        <authorList>
            <consortium name="RefSeq"/>
        </authorList>
    </citation>
    <scope>IDENTIFICATION</scope>
    <source>
        <tissue evidence="3">Leaf</tissue>
    </source>
</reference>
<dbReference type="OrthoDB" id="657519at2759"/>
<reference evidence="2" key="1">
    <citation type="journal article" date="2015" name="Nat. Genet.">
        <title>The pineapple genome and the evolution of CAM photosynthesis.</title>
        <authorList>
            <person name="Ming R."/>
            <person name="VanBuren R."/>
            <person name="Wai C.M."/>
            <person name="Tang H."/>
            <person name="Schatz M.C."/>
            <person name="Bowers J.E."/>
            <person name="Lyons E."/>
            <person name="Wang M.L."/>
            <person name="Chen J."/>
            <person name="Biggers E."/>
            <person name="Zhang J."/>
            <person name="Huang L."/>
            <person name="Zhang L."/>
            <person name="Miao W."/>
            <person name="Zhang J."/>
            <person name="Ye Z."/>
            <person name="Miao C."/>
            <person name="Lin Z."/>
            <person name="Wang H."/>
            <person name="Zhou H."/>
            <person name="Yim W.C."/>
            <person name="Priest H.D."/>
            <person name="Zheng C."/>
            <person name="Woodhouse M."/>
            <person name="Edger P.P."/>
            <person name="Guyot R."/>
            <person name="Guo H.B."/>
            <person name="Guo H."/>
            <person name="Zheng G."/>
            <person name="Singh R."/>
            <person name="Sharma A."/>
            <person name="Min X."/>
            <person name="Zheng Y."/>
            <person name="Lee H."/>
            <person name="Gurtowski J."/>
            <person name="Sedlazeck F.J."/>
            <person name="Harkess A."/>
            <person name="McKain M.R."/>
            <person name="Liao Z."/>
            <person name="Fang J."/>
            <person name="Liu J."/>
            <person name="Zhang X."/>
            <person name="Zhang Q."/>
            <person name="Hu W."/>
            <person name="Qin Y."/>
            <person name="Wang K."/>
            <person name="Chen L.Y."/>
            <person name="Shirley N."/>
            <person name="Lin Y.R."/>
            <person name="Liu L.Y."/>
            <person name="Hernandez A.G."/>
            <person name="Wright C.L."/>
            <person name="Bulone V."/>
            <person name="Tuskan G.A."/>
            <person name="Heath K."/>
            <person name="Zee F."/>
            <person name="Moore P.H."/>
            <person name="Sunkar R."/>
            <person name="Leebens-Mack J.H."/>
            <person name="Mockler T."/>
            <person name="Bennetzen J.L."/>
            <person name="Freeling M."/>
            <person name="Sankoff D."/>
            <person name="Paterson A.H."/>
            <person name="Zhu X."/>
            <person name="Yang X."/>
            <person name="Smith J.A."/>
            <person name="Cushman J.C."/>
            <person name="Paull R.E."/>
            <person name="Yu Q."/>
        </authorList>
    </citation>
    <scope>NUCLEOTIDE SEQUENCE [LARGE SCALE GENOMIC DNA]</scope>
    <source>
        <strain evidence="2">cv. F153</strain>
    </source>
</reference>
<evidence type="ECO:0000313" key="3">
    <source>
        <dbReference type="RefSeq" id="XP_020111766.1"/>
    </source>
</evidence>
<evidence type="ECO:0000313" key="2">
    <source>
        <dbReference type="Proteomes" id="UP000515123"/>
    </source>
</evidence>
<name>A0A6P5GSV2_ANACO</name>
<dbReference type="RefSeq" id="XP_020111766.1">
    <property type="nucleotide sequence ID" value="XM_020256177.1"/>
</dbReference>
<evidence type="ECO:0000259" key="1">
    <source>
        <dbReference type="Pfam" id="PF14368"/>
    </source>
</evidence>
<gene>
    <name evidence="3" type="primary">LOC109726542</name>
</gene>
<dbReference type="Pfam" id="PF14368">
    <property type="entry name" value="LTP_2"/>
    <property type="match status" value="1"/>
</dbReference>
<sequence length="122" mass="13084">MYRKSYFFYYNSVMKRGTLKAVLVAAAVVVVVAAVQASAGLSPEACKAERTAGINACKPVMYGQPPSLQCCQCLRGAHEECVCPLITPKLAALIDVGRAVRIVESCGRQVPRNYKCGSITTP</sequence>
<dbReference type="InterPro" id="IPR016140">
    <property type="entry name" value="Bifunc_inhib/LTP/seed_store"/>
</dbReference>
<accession>A0A6P5GSV2</accession>
<feature type="domain" description="Bifunctional inhibitor/plant lipid transfer protein/seed storage helical" evidence="1">
    <location>
        <begin position="27"/>
        <end position="116"/>
    </location>
</feature>